<dbReference type="EMBL" id="GL871012">
    <property type="protein sequence ID" value="EGC36939.1"/>
    <property type="molecule type" value="Genomic_DNA"/>
</dbReference>
<dbReference type="OMA" id="HHIKGIN"/>
<organism evidence="6 7">
    <name type="scientific">Dictyostelium purpureum</name>
    <name type="common">Slime mold</name>
    <dbReference type="NCBI Taxonomy" id="5786"/>
    <lineage>
        <taxon>Eukaryota</taxon>
        <taxon>Amoebozoa</taxon>
        <taxon>Evosea</taxon>
        <taxon>Eumycetozoa</taxon>
        <taxon>Dictyostelia</taxon>
        <taxon>Dictyosteliales</taxon>
        <taxon>Dictyosteliaceae</taxon>
        <taxon>Dictyostelium</taxon>
    </lineage>
</organism>
<feature type="active site" description="Proton acceptor" evidence="4">
    <location>
        <position position="206"/>
    </location>
</feature>
<evidence type="ECO:0000256" key="1">
    <source>
        <dbReference type="ARBA" id="ARBA00022603"/>
    </source>
</evidence>
<sequence>MHTRLINALLKSGVCDVLEKKETPISYQELSKITNVSEIGLHKILRYFSYFNIVSEEKTDFFSKSKYTFLFTKESKYYQIIEMFSSDLFYDIFRSVPESFLNGQTAIPQEFGVKDTWELFNGNTNYKKFKDSMSCITDAAIYDVIENVDFSDSKLIVDLGGSHGDLLEKIIEKYENTVGINFDLEKNHIIGSKEKPKNKKCFRIFHDWSDEECIKILNCISKSMEPGGRIYIFDYLLDSNHYDLDILWFDLKMFHYFNGQERSLEQYKKIFDACSFNIEKVYNFISGGILITKKNNK</sequence>
<dbReference type="eggNOG" id="KOG3178">
    <property type="taxonomic scope" value="Eukaryota"/>
</dbReference>
<dbReference type="InterPro" id="IPR029063">
    <property type="entry name" value="SAM-dependent_MTases_sf"/>
</dbReference>
<dbReference type="Gene3D" id="1.10.10.10">
    <property type="entry name" value="Winged helix-like DNA-binding domain superfamily/Winged helix DNA-binding domain"/>
    <property type="match status" value="1"/>
</dbReference>
<dbReference type="GO" id="GO:0008171">
    <property type="term" value="F:O-methyltransferase activity"/>
    <property type="evidence" value="ECO:0000318"/>
    <property type="project" value="GO_Central"/>
</dbReference>
<dbReference type="PANTHER" id="PTHR43712">
    <property type="entry name" value="PUTATIVE (AFU_ORTHOLOGUE AFUA_4G14580)-RELATED"/>
    <property type="match status" value="1"/>
</dbReference>
<keyword evidence="2" id="KW-0808">Transferase</keyword>
<keyword evidence="3" id="KW-0949">S-adenosyl-L-methionine</keyword>
<reference evidence="7" key="1">
    <citation type="journal article" date="2011" name="Genome Biol.">
        <title>Comparative genomics of the social amoebae Dictyostelium discoideum and Dictyostelium purpureum.</title>
        <authorList>
            <consortium name="US DOE Joint Genome Institute (JGI-PGF)"/>
            <person name="Sucgang R."/>
            <person name="Kuo A."/>
            <person name="Tian X."/>
            <person name="Salerno W."/>
            <person name="Parikh A."/>
            <person name="Feasley C.L."/>
            <person name="Dalin E."/>
            <person name="Tu H."/>
            <person name="Huang E."/>
            <person name="Barry K."/>
            <person name="Lindquist E."/>
            <person name="Shapiro H."/>
            <person name="Bruce D."/>
            <person name="Schmutz J."/>
            <person name="Salamov A."/>
            <person name="Fey P."/>
            <person name="Gaudet P."/>
            <person name="Anjard C."/>
            <person name="Babu M.M."/>
            <person name="Basu S."/>
            <person name="Bushmanova Y."/>
            <person name="van der Wel H."/>
            <person name="Katoh-Kurasawa M."/>
            <person name="Dinh C."/>
            <person name="Coutinho P.M."/>
            <person name="Saito T."/>
            <person name="Elias M."/>
            <person name="Schaap P."/>
            <person name="Kay R.R."/>
            <person name="Henrissat B."/>
            <person name="Eichinger L."/>
            <person name="Rivero F."/>
            <person name="Putnam N.H."/>
            <person name="West C.M."/>
            <person name="Loomis W.F."/>
            <person name="Chisholm R.L."/>
            <person name="Shaulsky G."/>
            <person name="Strassmann J.E."/>
            <person name="Queller D.C."/>
            <person name="Kuspa A."/>
            <person name="Grigoriev I.V."/>
        </authorList>
    </citation>
    <scope>NUCLEOTIDE SEQUENCE [LARGE SCALE GENOMIC DNA]</scope>
    <source>
        <strain evidence="7">QSDP1</strain>
    </source>
</reference>
<dbReference type="InterPro" id="IPR001077">
    <property type="entry name" value="COMT_C"/>
</dbReference>
<dbReference type="GeneID" id="10503916"/>
<dbReference type="Gene3D" id="3.40.50.150">
    <property type="entry name" value="Vaccinia Virus protein VP39"/>
    <property type="match status" value="2"/>
</dbReference>
<dbReference type="Proteomes" id="UP000001064">
    <property type="component" value="Unassembled WGS sequence"/>
</dbReference>
<dbReference type="VEuPathDB" id="AmoebaDB:DICPUDRAFT_87172"/>
<dbReference type="AlphaFoldDB" id="F0ZGG6"/>
<evidence type="ECO:0000259" key="5">
    <source>
        <dbReference type="Pfam" id="PF00891"/>
    </source>
</evidence>
<evidence type="ECO:0000256" key="2">
    <source>
        <dbReference type="ARBA" id="ARBA00022679"/>
    </source>
</evidence>
<keyword evidence="1" id="KW-0489">Methyltransferase</keyword>
<dbReference type="GO" id="GO:0008757">
    <property type="term" value="F:S-adenosylmethionine-dependent methyltransferase activity"/>
    <property type="evidence" value="ECO:0000318"/>
    <property type="project" value="GO_Central"/>
</dbReference>
<gene>
    <name evidence="6" type="ORF">DICPUDRAFT_87172</name>
</gene>
<proteinExistence type="predicted"/>
<dbReference type="InterPro" id="IPR016461">
    <property type="entry name" value="COMT-like"/>
</dbReference>
<dbReference type="InParanoid" id="F0ZGG6"/>
<dbReference type="KEGG" id="dpp:DICPUDRAFT_87172"/>
<dbReference type="GO" id="GO:0032259">
    <property type="term" value="P:methylation"/>
    <property type="evidence" value="ECO:0000318"/>
    <property type="project" value="GO_Central"/>
</dbReference>
<dbReference type="RefSeq" id="XP_003286507.1">
    <property type="nucleotide sequence ID" value="XM_003286459.1"/>
</dbReference>
<evidence type="ECO:0000256" key="4">
    <source>
        <dbReference type="PIRSR" id="PIRSR005739-1"/>
    </source>
</evidence>
<name>F0ZGG6_DICPU</name>
<feature type="domain" description="O-methyltransferase C-terminal" evidence="5">
    <location>
        <begin position="105"/>
        <end position="186"/>
    </location>
</feature>
<dbReference type="PANTHER" id="PTHR43712:SF5">
    <property type="entry name" value="O-METHYLTRANSFERASE ASQN-RELATED"/>
    <property type="match status" value="1"/>
</dbReference>
<feature type="domain" description="O-methyltransferase C-terminal" evidence="5">
    <location>
        <begin position="203"/>
        <end position="276"/>
    </location>
</feature>
<dbReference type="InterPro" id="IPR036390">
    <property type="entry name" value="WH_DNA-bd_sf"/>
</dbReference>
<evidence type="ECO:0000256" key="3">
    <source>
        <dbReference type="ARBA" id="ARBA00022691"/>
    </source>
</evidence>
<dbReference type="Pfam" id="PF00891">
    <property type="entry name" value="Methyltransf_2"/>
    <property type="match status" value="2"/>
</dbReference>
<evidence type="ECO:0000313" key="6">
    <source>
        <dbReference type="EMBL" id="EGC36939.1"/>
    </source>
</evidence>
<dbReference type="SUPFAM" id="SSF46785">
    <property type="entry name" value="Winged helix' DNA-binding domain"/>
    <property type="match status" value="1"/>
</dbReference>
<protein>
    <recommendedName>
        <fullName evidence="5">O-methyltransferase C-terminal domain-containing protein</fullName>
    </recommendedName>
</protein>
<dbReference type="InterPro" id="IPR036388">
    <property type="entry name" value="WH-like_DNA-bd_sf"/>
</dbReference>
<evidence type="ECO:0000313" key="7">
    <source>
        <dbReference type="Proteomes" id="UP000001064"/>
    </source>
</evidence>
<dbReference type="PIRSF" id="PIRSF005739">
    <property type="entry name" value="O-mtase"/>
    <property type="match status" value="1"/>
</dbReference>
<accession>F0ZGG6</accession>
<keyword evidence="7" id="KW-1185">Reference proteome</keyword>
<dbReference type="PROSITE" id="PS51683">
    <property type="entry name" value="SAM_OMT_II"/>
    <property type="match status" value="1"/>
</dbReference>
<dbReference type="OrthoDB" id="16076at2759"/>
<dbReference type="SUPFAM" id="SSF53335">
    <property type="entry name" value="S-adenosyl-L-methionine-dependent methyltransferases"/>
    <property type="match status" value="1"/>
</dbReference>